<accession>A0A4P6WN84</accession>
<organism evidence="1 2">
    <name type="scientific">Citrobacter arsenatis</name>
    <dbReference type="NCBI Taxonomy" id="2546350"/>
    <lineage>
        <taxon>Bacteria</taxon>
        <taxon>Pseudomonadati</taxon>
        <taxon>Pseudomonadota</taxon>
        <taxon>Gammaproteobacteria</taxon>
        <taxon>Enterobacterales</taxon>
        <taxon>Enterobacteriaceae</taxon>
        <taxon>Citrobacter</taxon>
    </lineage>
</organism>
<keyword evidence="2" id="KW-1185">Reference proteome</keyword>
<dbReference type="EMBL" id="CP037864">
    <property type="protein sequence ID" value="QBM23576.1"/>
    <property type="molecule type" value="Genomic_DNA"/>
</dbReference>
<evidence type="ECO:0000313" key="1">
    <source>
        <dbReference type="EMBL" id="QBM23576.1"/>
    </source>
</evidence>
<gene>
    <name evidence="1" type="ORF">E1B03_14505</name>
</gene>
<reference evidence="1 2" key="1">
    <citation type="submission" date="2019-03" db="EMBL/GenBank/DDBJ databases">
        <title>Complete genome sequence of an arsenate-respiring bacteria, Citrobacter sp. LY-1.</title>
        <authorList>
            <person name="Wang H."/>
            <person name="Liu Y."/>
            <person name="Li Q."/>
            <person name="Huang J."/>
        </authorList>
    </citation>
    <scope>NUCLEOTIDE SEQUENCE [LARGE SCALE GENOMIC DNA]</scope>
    <source>
        <strain evidence="1 2">LY-1</strain>
    </source>
</reference>
<sequence length="115" mass="12726">MAIETFTWRTQIQAGMEGAFSLKTRSATFGDGYEQIAGEGINPEKQSWPVTLTGKKADMLQALKFFRSHVTKAFIWTSPVGDTGLFRIEAESIKSQPLSSNVLTIFATFKQAYAP</sequence>
<protein>
    <submittedName>
        <fullName evidence="1">Phage tail protein</fullName>
    </submittedName>
</protein>
<dbReference type="Pfam" id="PF05939">
    <property type="entry name" value="Phage_min_tail"/>
    <property type="match status" value="1"/>
</dbReference>
<dbReference type="KEGG" id="cars:E1B03_14505"/>
<name>A0A4P6WN84_9ENTR</name>
<dbReference type="Proteomes" id="UP000293850">
    <property type="component" value="Chromosome"/>
</dbReference>
<proteinExistence type="predicted"/>
<dbReference type="AlphaFoldDB" id="A0A4P6WN84"/>
<dbReference type="InterPro" id="IPR010265">
    <property type="entry name" value="Phage_lambda_TipM"/>
</dbReference>
<dbReference type="RefSeq" id="WP_133086460.1">
    <property type="nucleotide sequence ID" value="NZ_CP037864.1"/>
</dbReference>
<evidence type="ECO:0000313" key="2">
    <source>
        <dbReference type="Proteomes" id="UP000293850"/>
    </source>
</evidence>